<feature type="region of interest" description="Disordered" evidence="1">
    <location>
        <begin position="1"/>
        <end position="21"/>
    </location>
</feature>
<feature type="compositionally biased region" description="Acidic residues" evidence="1">
    <location>
        <begin position="7"/>
        <end position="21"/>
    </location>
</feature>
<gene>
    <name evidence="3" type="ORF">ODALV1_LOCUS16386</name>
</gene>
<sequence>MGLSNEEPTDEDQDYDEEEDETTNVKFRFSLKDVAVILSLSSLLSVSLVTATFGVSGIQERLINNDVWDVMMAAFFFVCLFSTVSYLLVKMAAHYAVYLAIATLLAIVFPVNRNRQKRTLKEIFSKAKSQ</sequence>
<proteinExistence type="predicted"/>
<comment type="caution">
    <text evidence="3">The sequence shown here is derived from an EMBL/GenBank/DDBJ whole genome shotgun (WGS) entry which is preliminary data.</text>
</comment>
<feature type="transmembrane region" description="Helical" evidence="2">
    <location>
        <begin position="67"/>
        <end position="89"/>
    </location>
</feature>
<keyword evidence="2" id="KW-0812">Transmembrane</keyword>
<accession>A0ABP1QZ73</accession>
<evidence type="ECO:0000313" key="4">
    <source>
        <dbReference type="Proteomes" id="UP001642540"/>
    </source>
</evidence>
<reference evidence="3 4" key="1">
    <citation type="submission" date="2024-08" db="EMBL/GenBank/DDBJ databases">
        <authorList>
            <person name="Cucini C."/>
            <person name="Frati F."/>
        </authorList>
    </citation>
    <scope>NUCLEOTIDE SEQUENCE [LARGE SCALE GENOMIC DNA]</scope>
</reference>
<evidence type="ECO:0000256" key="1">
    <source>
        <dbReference type="SAM" id="MobiDB-lite"/>
    </source>
</evidence>
<keyword evidence="2" id="KW-0472">Membrane</keyword>
<keyword evidence="4" id="KW-1185">Reference proteome</keyword>
<evidence type="ECO:0008006" key="5">
    <source>
        <dbReference type="Google" id="ProtNLM"/>
    </source>
</evidence>
<feature type="transmembrane region" description="Helical" evidence="2">
    <location>
        <begin position="95"/>
        <end position="112"/>
    </location>
</feature>
<feature type="transmembrane region" description="Helical" evidence="2">
    <location>
        <begin position="34"/>
        <end position="55"/>
    </location>
</feature>
<name>A0ABP1QZ73_9HEXA</name>
<dbReference type="Proteomes" id="UP001642540">
    <property type="component" value="Unassembled WGS sequence"/>
</dbReference>
<keyword evidence="2" id="KW-1133">Transmembrane helix</keyword>
<protein>
    <recommendedName>
        <fullName evidence="5">PGG domain-containing protein</fullName>
    </recommendedName>
</protein>
<dbReference type="EMBL" id="CAXLJM020000049">
    <property type="protein sequence ID" value="CAL8114260.1"/>
    <property type="molecule type" value="Genomic_DNA"/>
</dbReference>
<evidence type="ECO:0000256" key="2">
    <source>
        <dbReference type="SAM" id="Phobius"/>
    </source>
</evidence>
<organism evidence="3 4">
    <name type="scientific">Orchesella dallaii</name>
    <dbReference type="NCBI Taxonomy" id="48710"/>
    <lineage>
        <taxon>Eukaryota</taxon>
        <taxon>Metazoa</taxon>
        <taxon>Ecdysozoa</taxon>
        <taxon>Arthropoda</taxon>
        <taxon>Hexapoda</taxon>
        <taxon>Collembola</taxon>
        <taxon>Entomobryomorpha</taxon>
        <taxon>Entomobryoidea</taxon>
        <taxon>Orchesellidae</taxon>
        <taxon>Orchesellinae</taxon>
        <taxon>Orchesella</taxon>
    </lineage>
</organism>
<evidence type="ECO:0000313" key="3">
    <source>
        <dbReference type="EMBL" id="CAL8114260.1"/>
    </source>
</evidence>